<evidence type="ECO:0000256" key="7">
    <source>
        <dbReference type="SAM" id="Phobius"/>
    </source>
</evidence>
<comment type="similarity">
    <text evidence="2">Belongs to the ABC-2 integral membrane protein family.</text>
</comment>
<protein>
    <submittedName>
        <fullName evidence="8">ABC transporter permease</fullName>
    </submittedName>
</protein>
<dbReference type="GO" id="GO:0005886">
    <property type="term" value="C:plasma membrane"/>
    <property type="evidence" value="ECO:0007669"/>
    <property type="project" value="UniProtKB-SubCell"/>
</dbReference>
<organism evidence="8 9">
    <name type="scientific">Actinomadura rudentiformis</name>
    <dbReference type="NCBI Taxonomy" id="359158"/>
    <lineage>
        <taxon>Bacteria</taxon>
        <taxon>Bacillati</taxon>
        <taxon>Actinomycetota</taxon>
        <taxon>Actinomycetes</taxon>
        <taxon>Streptosporangiales</taxon>
        <taxon>Thermomonosporaceae</taxon>
        <taxon>Actinomadura</taxon>
    </lineage>
</organism>
<dbReference type="Proteomes" id="UP000468735">
    <property type="component" value="Unassembled WGS sequence"/>
</dbReference>
<evidence type="ECO:0000256" key="6">
    <source>
        <dbReference type="ARBA" id="ARBA00023136"/>
    </source>
</evidence>
<evidence type="ECO:0000313" key="8">
    <source>
        <dbReference type="EMBL" id="KAB2349096.1"/>
    </source>
</evidence>
<dbReference type="OrthoDB" id="8988363at2"/>
<keyword evidence="9" id="KW-1185">Reference proteome</keyword>
<name>A0A6H9YWH5_9ACTN</name>
<accession>A0A6H9YWH5</accession>
<evidence type="ECO:0000256" key="3">
    <source>
        <dbReference type="ARBA" id="ARBA00022475"/>
    </source>
</evidence>
<evidence type="ECO:0000256" key="2">
    <source>
        <dbReference type="ARBA" id="ARBA00007783"/>
    </source>
</evidence>
<feature type="transmembrane region" description="Helical" evidence="7">
    <location>
        <begin position="107"/>
        <end position="126"/>
    </location>
</feature>
<comment type="subcellular location">
    <subcellularLocation>
        <location evidence="1">Cell membrane</location>
        <topology evidence="1">Multi-pass membrane protein</topology>
    </subcellularLocation>
</comment>
<dbReference type="PANTHER" id="PTHR43077">
    <property type="entry name" value="TRANSPORT PERMEASE YVFS-RELATED"/>
    <property type="match status" value="1"/>
</dbReference>
<dbReference type="PANTHER" id="PTHR43077:SF8">
    <property type="entry name" value="DOXORUBICIN RESISTANCE ABC TRANSPORTER PERMEASE PROTEIN DRRB"/>
    <property type="match status" value="1"/>
</dbReference>
<evidence type="ECO:0000313" key="9">
    <source>
        <dbReference type="Proteomes" id="UP000468735"/>
    </source>
</evidence>
<dbReference type="RefSeq" id="WP_151560869.1">
    <property type="nucleotide sequence ID" value="NZ_WBMT01000006.1"/>
</dbReference>
<dbReference type="AlphaFoldDB" id="A0A6H9YWH5"/>
<keyword evidence="4 7" id="KW-0812">Transmembrane</keyword>
<sequence>MVVGWSWYEGPGRALAAVGLLMLLRFAMIWVGIYVGLLITPEAAGASWMLLMPLTFLANTFVSPSQLPAWLGAIAAWNPLSATVGATRELFGNPGTGGDSWPAQHPVLLAVASPLAIIVVFLPLAVRRYRRPEG</sequence>
<dbReference type="EMBL" id="WBMT01000006">
    <property type="protein sequence ID" value="KAB2349096.1"/>
    <property type="molecule type" value="Genomic_DNA"/>
</dbReference>
<evidence type="ECO:0000256" key="1">
    <source>
        <dbReference type="ARBA" id="ARBA00004651"/>
    </source>
</evidence>
<keyword evidence="6 7" id="KW-0472">Membrane</keyword>
<keyword evidence="3" id="KW-1003">Cell membrane</keyword>
<gene>
    <name evidence="8" type="ORF">F8566_15335</name>
</gene>
<reference evidence="8 9" key="1">
    <citation type="submission" date="2019-09" db="EMBL/GenBank/DDBJ databases">
        <title>Actinomadura physcomitrii sp. nov., a novel actinomycete isolated from moss [Physcomitrium sphaericum (Ludw) Fuernr].</title>
        <authorList>
            <person name="Zhuang X."/>
            <person name="Liu C."/>
        </authorList>
    </citation>
    <scope>NUCLEOTIDE SEQUENCE [LARGE SCALE GENOMIC DNA]</scope>
    <source>
        <strain evidence="8 9">HMC1</strain>
    </source>
</reference>
<proteinExistence type="inferred from homology"/>
<feature type="transmembrane region" description="Helical" evidence="7">
    <location>
        <begin position="43"/>
        <end position="62"/>
    </location>
</feature>
<evidence type="ECO:0000256" key="4">
    <source>
        <dbReference type="ARBA" id="ARBA00022692"/>
    </source>
</evidence>
<comment type="caution">
    <text evidence="8">The sequence shown here is derived from an EMBL/GenBank/DDBJ whole genome shotgun (WGS) entry which is preliminary data.</text>
</comment>
<dbReference type="InterPro" id="IPR051328">
    <property type="entry name" value="T7SS_ABC-Transporter"/>
</dbReference>
<keyword evidence="5 7" id="KW-1133">Transmembrane helix</keyword>
<evidence type="ECO:0000256" key="5">
    <source>
        <dbReference type="ARBA" id="ARBA00022989"/>
    </source>
</evidence>
<feature type="transmembrane region" description="Helical" evidence="7">
    <location>
        <begin position="12"/>
        <end position="37"/>
    </location>
</feature>